<keyword evidence="10" id="KW-1185">Reference proteome</keyword>
<keyword evidence="4" id="KW-1003">Cell membrane</keyword>
<reference evidence="9 10" key="1">
    <citation type="submission" date="2018-03" db="EMBL/GenBank/DDBJ databases">
        <title>The draft genome of Mesorhizobium sp. 6GN-30.</title>
        <authorList>
            <person name="Liu L."/>
            <person name="Li L."/>
            <person name="Wang T."/>
            <person name="Zhang X."/>
            <person name="Liang L."/>
        </authorList>
    </citation>
    <scope>NUCLEOTIDE SEQUENCE [LARGE SCALE GENOMIC DNA]</scope>
    <source>
        <strain evidence="9 10">6GN30</strain>
    </source>
</reference>
<dbReference type="Gene3D" id="1.10.3470.10">
    <property type="entry name" value="ABC transporter involved in vitamin B12 uptake, BtuC"/>
    <property type="match status" value="1"/>
</dbReference>
<dbReference type="OrthoDB" id="9796260at2"/>
<organism evidence="9 10">
    <name type="scientific">Kumtagia ephedrae</name>
    <dbReference type="NCBI Taxonomy" id="2116701"/>
    <lineage>
        <taxon>Bacteria</taxon>
        <taxon>Pseudomonadati</taxon>
        <taxon>Pseudomonadota</taxon>
        <taxon>Alphaproteobacteria</taxon>
        <taxon>Hyphomicrobiales</taxon>
        <taxon>Phyllobacteriaceae</taxon>
        <taxon>Kumtagia</taxon>
    </lineage>
</organism>
<evidence type="ECO:0000313" key="9">
    <source>
        <dbReference type="EMBL" id="PSJ62696.1"/>
    </source>
</evidence>
<evidence type="ECO:0000256" key="2">
    <source>
        <dbReference type="ARBA" id="ARBA00007935"/>
    </source>
</evidence>
<feature type="transmembrane region" description="Helical" evidence="8">
    <location>
        <begin position="202"/>
        <end position="232"/>
    </location>
</feature>
<dbReference type="GO" id="GO:0005886">
    <property type="term" value="C:plasma membrane"/>
    <property type="evidence" value="ECO:0007669"/>
    <property type="project" value="UniProtKB-SubCell"/>
</dbReference>
<comment type="caution">
    <text evidence="9">The sequence shown here is derived from an EMBL/GenBank/DDBJ whole genome shotgun (WGS) entry which is preliminary data.</text>
</comment>
<dbReference type="SUPFAM" id="SSF81345">
    <property type="entry name" value="ABC transporter involved in vitamin B12 uptake, BtuC"/>
    <property type="match status" value="1"/>
</dbReference>
<keyword evidence="5 8" id="KW-0812">Transmembrane</keyword>
<proteinExistence type="inferred from homology"/>
<sequence>MVAFMTLGLRGNLTFALELRAVRLLALVQVGVAVAVSTVVFQTVTANRVLTPSIMGFDALYVFGQMLLVLLLGAAGFAALDPRLKFAGEAVVMVAMALLLFVPLLRRRFDIGLLLLAGVVLGVLFRSLASLVARLIDPNEFAVAQGMSFANFNTVRPDLLAIGLVVTVAAAAIVWRQRHLLDVLSLGADSAIGLGVDWSRVLIGLLLLVALLVAVSTALVGPVTFLGLLVAAIAERVVDSRRHFLLLPAAVLTAVVVLVGGQTVLQHGLGQATTLGVVIEFVGGLVFLGMLLAAGRR</sequence>
<dbReference type="InterPro" id="IPR037294">
    <property type="entry name" value="ABC_BtuC-like"/>
</dbReference>
<dbReference type="PANTHER" id="PTHR30472:SF19">
    <property type="entry name" value="PETROBACTIN IMPORT SYSTEM PERMEASE PROTEIN YCLO"/>
    <property type="match status" value="1"/>
</dbReference>
<dbReference type="EMBL" id="PXYK01000006">
    <property type="protein sequence ID" value="PSJ62696.1"/>
    <property type="molecule type" value="Genomic_DNA"/>
</dbReference>
<keyword evidence="7 8" id="KW-0472">Membrane</keyword>
<dbReference type="InterPro" id="IPR000522">
    <property type="entry name" value="ABC_transptr_permease_BtuC"/>
</dbReference>
<evidence type="ECO:0000256" key="5">
    <source>
        <dbReference type="ARBA" id="ARBA00022692"/>
    </source>
</evidence>
<dbReference type="Proteomes" id="UP000241229">
    <property type="component" value="Unassembled WGS sequence"/>
</dbReference>
<evidence type="ECO:0000256" key="3">
    <source>
        <dbReference type="ARBA" id="ARBA00022448"/>
    </source>
</evidence>
<comment type="similarity">
    <text evidence="2">Belongs to the binding-protein-dependent transport system permease family. FecCD subfamily.</text>
</comment>
<feature type="transmembrane region" description="Helical" evidence="8">
    <location>
        <begin position="61"/>
        <end position="80"/>
    </location>
</feature>
<feature type="transmembrane region" description="Helical" evidence="8">
    <location>
        <begin position="21"/>
        <end position="41"/>
    </location>
</feature>
<feature type="transmembrane region" description="Helical" evidence="8">
    <location>
        <begin position="244"/>
        <end position="265"/>
    </location>
</feature>
<feature type="transmembrane region" description="Helical" evidence="8">
    <location>
        <begin position="111"/>
        <end position="136"/>
    </location>
</feature>
<evidence type="ECO:0000313" key="10">
    <source>
        <dbReference type="Proteomes" id="UP000241229"/>
    </source>
</evidence>
<protein>
    <submittedName>
        <fullName evidence="9">Iron ABC transporter permease</fullName>
    </submittedName>
</protein>
<dbReference type="PANTHER" id="PTHR30472">
    <property type="entry name" value="FERRIC ENTEROBACTIN TRANSPORT SYSTEM PERMEASE PROTEIN"/>
    <property type="match status" value="1"/>
</dbReference>
<dbReference type="GO" id="GO:0033214">
    <property type="term" value="P:siderophore-iron import into cell"/>
    <property type="evidence" value="ECO:0007669"/>
    <property type="project" value="TreeGrafter"/>
</dbReference>
<dbReference type="RefSeq" id="WP_106771796.1">
    <property type="nucleotide sequence ID" value="NZ_PXYK01000006.1"/>
</dbReference>
<feature type="transmembrane region" description="Helical" evidence="8">
    <location>
        <begin position="157"/>
        <end position="175"/>
    </location>
</feature>
<feature type="transmembrane region" description="Helical" evidence="8">
    <location>
        <begin position="87"/>
        <end position="105"/>
    </location>
</feature>
<evidence type="ECO:0000256" key="6">
    <source>
        <dbReference type="ARBA" id="ARBA00022989"/>
    </source>
</evidence>
<name>A0A2P7SJM7_9HYPH</name>
<feature type="transmembrane region" description="Helical" evidence="8">
    <location>
        <begin position="271"/>
        <end position="294"/>
    </location>
</feature>
<keyword evidence="3" id="KW-0813">Transport</keyword>
<evidence type="ECO:0000256" key="4">
    <source>
        <dbReference type="ARBA" id="ARBA00022475"/>
    </source>
</evidence>
<dbReference type="GO" id="GO:0022857">
    <property type="term" value="F:transmembrane transporter activity"/>
    <property type="evidence" value="ECO:0007669"/>
    <property type="project" value="InterPro"/>
</dbReference>
<gene>
    <name evidence="9" type="ORF">C7I84_08525</name>
</gene>
<evidence type="ECO:0000256" key="1">
    <source>
        <dbReference type="ARBA" id="ARBA00004651"/>
    </source>
</evidence>
<comment type="subcellular location">
    <subcellularLocation>
        <location evidence="1">Cell membrane</location>
        <topology evidence="1">Multi-pass membrane protein</topology>
    </subcellularLocation>
</comment>
<evidence type="ECO:0000256" key="7">
    <source>
        <dbReference type="ARBA" id="ARBA00023136"/>
    </source>
</evidence>
<dbReference type="Pfam" id="PF01032">
    <property type="entry name" value="FecCD"/>
    <property type="match status" value="1"/>
</dbReference>
<keyword evidence="6 8" id="KW-1133">Transmembrane helix</keyword>
<accession>A0A2P7SJM7</accession>
<evidence type="ECO:0000256" key="8">
    <source>
        <dbReference type="SAM" id="Phobius"/>
    </source>
</evidence>
<dbReference type="AlphaFoldDB" id="A0A2P7SJM7"/>